<evidence type="ECO:0000256" key="1">
    <source>
        <dbReference type="SAM" id="MobiDB-lite"/>
    </source>
</evidence>
<feature type="compositionally biased region" description="Basic and acidic residues" evidence="1">
    <location>
        <begin position="107"/>
        <end position="118"/>
    </location>
</feature>
<feature type="region of interest" description="Disordered" evidence="1">
    <location>
        <begin position="1"/>
        <end position="125"/>
    </location>
</feature>
<feature type="compositionally biased region" description="Low complexity" evidence="1">
    <location>
        <begin position="28"/>
        <end position="39"/>
    </location>
</feature>
<sequence>MKANKFLFVNSTGSVSEDVKERERARTQARSHAALASHALSRHQHEALANSALKYDGKENSPPSETSPRSSTTSSPEPTPKPLNIKFRLNVPGRKKAKPSVKFVSKKNGESDQKDSPRARPQLPSVSVLRPINKSSLDPFVRPATELSVPDQNLLHLYLTKMPQDTYGTTTAGPIAKSLHEGSMVGVERFEINLLWCLMGMETTLTSFQPTNSARQLSILSRRSKIYQLMRAEMNGLKPGADVVKMDNFMLIISMAATIEKRMGNTHQADLHTKALKDFLLMKGGITAIKNMVYPQNLMIVNALIEIGLQGLYDSREYLLRRLVTIMERLRQLQEWNHTLRERQRARAPSNAMRTGREFLGDQDLPGLDYLDRRTRAFHKPALFEYIELPLGKPTPEEYKFYLSMLFAINSAMYAFRHSESTSSTYLRVLIECTESSNESSNFILQCFGAKLPCLLLLIMLAHYAADSEGRDEFTKAVFDVEEVYEFVELMMMASPDSRDVVLKIMWSWLASPDADGVGALSSAKFDIMADEIEDRWLADQIQLPSRRVGS</sequence>
<dbReference type="EMBL" id="JAVRRD010000031">
    <property type="protein sequence ID" value="KAK5046274.1"/>
    <property type="molecule type" value="Genomic_DNA"/>
</dbReference>
<organism evidence="2 3">
    <name type="scientific">Exophiala bonariae</name>
    <dbReference type="NCBI Taxonomy" id="1690606"/>
    <lineage>
        <taxon>Eukaryota</taxon>
        <taxon>Fungi</taxon>
        <taxon>Dikarya</taxon>
        <taxon>Ascomycota</taxon>
        <taxon>Pezizomycotina</taxon>
        <taxon>Eurotiomycetes</taxon>
        <taxon>Chaetothyriomycetidae</taxon>
        <taxon>Chaetothyriales</taxon>
        <taxon>Herpotrichiellaceae</taxon>
        <taxon>Exophiala</taxon>
    </lineage>
</organism>
<name>A0AAV9MYA8_9EURO</name>
<feature type="compositionally biased region" description="Low complexity" evidence="1">
    <location>
        <begin position="61"/>
        <end position="76"/>
    </location>
</feature>
<keyword evidence="3" id="KW-1185">Reference proteome</keyword>
<evidence type="ECO:0000313" key="3">
    <source>
        <dbReference type="Proteomes" id="UP001358417"/>
    </source>
</evidence>
<dbReference type="RefSeq" id="XP_064701868.1">
    <property type="nucleotide sequence ID" value="XM_064851963.1"/>
</dbReference>
<evidence type="ECO:0000313" key="2">
    <source>
        <dbReference type="EMBL" id="KAK5046274.1"/>
    </source>
</evidence>
<protein>
    <submittedName>
        <fullName evidence="2">Uncharacterized protein</fullName>
    </submittedName>
</protein>
<feature type="compositionally biased region" description="Basic and acidic residues" evidence="1">
    <location>
        <begin position="17"/>
        <end position="26"/>
    </location>
</feature>
<dbReference type="GeneID" id="89976580"/>
<dbReference type="Proteomes" id="UP001358417">
    <property type="component" value="Unassembled WGS sequence"/>
</dbReference>
<gene>
    <name evidence="2" type="ORF">LTR84_008417</name>
</gene>
<dbReference type="AlphaFoldDB" id="A0AAV9MYA8"/>
<reference evidence="2 3" key="1">
    <citation type="submission" date="2023-08" db="EMBL/GenBank/DDBJ databases">
        <title>Black Yeasts Isolated from many extreme environments.</title>
        <authorList>
            <person name="Coleine C."/>
            <person name="Stajich J.E."/>
            <person name="Selbmann L."/>
        </authorList>
    </citation>
    <scope>NUCLEOTIDE SEQUENCE [LARGE SCALE GENOMIC DNA]</scope>
    <source>
        <strain evidence="2 3">CCFEE 5792</strain>
    </source>
</reference>
<proteinExistence type="predicted"/>
<accession>A0AAV9MYA8</accession>
<comment type="caution">
    <text evidence="2">The sequence shown here is derived from an EMBL/GenBank/DDBJ whole genome shotgun (WGS) entry which is preliminary data.</text>
</comment>